<dbReference type="AlphaFoldDB" id="L9YHQ1"/>
<dbReference type="Proteomes" id="UP000011593">
    <property type="component" value="Unassembled WGS sequence"/>
</dbReference>
<dbReference type="PATRIC" id="fig|797303.5.peg.2526"/>
<dbReference type="EMBL" id="AOIE01000076">
    <property type="protein sequence ID" value="ELY73629.1"/>
    <property type="molecule type" value="Genomic_DNA"/>
</dbReference>
<keyword evidence="1" id="KW-0472">Membrane</keyword>
<feature type="transmembrane region" description="Helical" evidence="1">
    <location>
        <begin position="12"/>
        <end position="30"/>
    </location>
</feature>
<keyword evidence="3" id="KW-1185">Reference proteome</keyword>
<evidence type="ECO:0000256" key="1">
    <source>
        <dbReference type="SAM" id="Phobius"/>
    </source>
</evidence>
<accession>L9YHQ1</accession>
<gene>
    <name evidence="2" type="ORF">C488_12533</name>
</gene>
<feature type="transmembrane region" description="Helical" evidence="1">
    <location>
        <begin position="36"/>
        <end position="56"/>
    </location>
</feature>
<keyword evidence="1" id="KW-1133">Transmembrane helix</keyword>
<evidence type="ECO:0000313" key="3">
    <source>
        <dbReference type="Proteomes" id="UP000011593"/>
    </source>
</evidence>
<name>L9YHQ1_NATP1</name>
<comment type="caution">
    <text evidence="2">The sequence shown here is derived from an EMBL/GenBank/DDBJ whole genome shotgun (WGS) entry which is preliminary data.</text>
</comment>
<organism evidence="2 3">
    <name type="scientific">Natrinema pellirubrum (strain DSM 15624 / CIP 106293 / JCM 10476 / NCIMB 786 / 157)</name>
    <dbReference type="NCBI Taxonomy" id="797303"/>
    <lineage>
        <taxon>Archaea</taxon>
        <taxon>Methanobacteriati</taxon>
        <taxon>Methanobacteriota</taxon>
        <taxon>Stenosarchaea group</taxon>
        <taxon>Halobacteria</taxon>
        <taxon>Halobacteriales</taxon>
        <taxon>Natrialbaceae</taxon>
        <taxon>Natrinema</taxon>
    </lineage>
</organism>
<feature type="transmembrane region" description="Helical" evidence="1">
    <location>
        <begin position="108"/>
        <end position="128"/>
    </location>
</feature>
<proteinExistence type="predicted"/>
<protein>
    <submittedName>
        <fullName evidence="2">Uncharacterized protein</fullName>
    </submittedName>
</protein>
<keyword evidence="1" id="KW-0812">Transmembrane</keyword>
<evidence type="ECO:0000313" key="2">
    <source>
        <dbReference type="EMBL" id="ELY73629.1"/>
    </source>
</evidence>
<reference evidence="2 3" key="1">
    <citation type="journal article" date="2014" name="PLoS Genet.">
        <title>Phylogenetically driven sequencing of extremely halophilic archaea reveals strategies for static and dynamic osmo-response.</title>
        <authorList>
            <person name="Becker E.A."/>
            <person name="Seitzer P.M."/>
            <person name="Tritt A."/>
            <person name="Larsen D."/>
            <person name="Krusor M."/>
            <person name="Yao A.I."/>
            <person name="Wu D."/>
            <person name="Madern D."/>
            <person name="Eisen J.A."/>
            <person name="Darling A.E."/>
            <person name="Facciotti M.T."/>
        </authorList>
    </citation>
    <scope>NUCLEOTIDE SEQUENCE [LARGE SCALE GENOMIC DNA]</scope>
    <source>
        <strain evidence="2 3">DSM 15624</strain>
    </source>
</reference>
<sequence>MADIDDKAMRTVRLNTILLGLLVTGLQFAPGMFHMGGLQAAFGFLILSTLCGVITYNESNLYVGPRGEYIEDLAEDDFPDPPWEEDLLETMAGMIAENYDDIRRNSGLLTATQATLVLGIIGAVTAVAI</sequence>